<keyword evidence="6 9" id="KW-0227">DNA damage</keyword>
<dbReference type="InterPro" id="IPR008332">
    <property type="entry name" value="MethylG_MeTrfase_N"/>
</dbReference>
<evidence type="ECO:0000256" key="1">
    <source>
        <dbReference type="ARBA" id="ARBA00001286"/>
    </source>
</evidence>
<evidence type="ECO:0000259" key="11">
    <source>
        <dbReference type="Pfam" id="PF02870"/>
    </source>
</evidence>
<dbReference type="Pfam" id="PF01035">
    <property type="entry name" value="DNA_binding_1"/>
    <property type="match status" value="1"/>
</dbReference>
<name>A0A1Y1SB85_9GAMM</name>
<organism evidence="12 13">
    <name type="scientific">Oceanococcus atlanticus</name>
    <dbReference type="NCBI Taxonomy" id="1317117"/>
    <lineage>
        <taxon>Bacteria</taxon>
        <taxon>Pseudomonadati</taxon>
        <taxon>Pseudomonadota</taxon>
        <taxon>Gammaproteobacteria</taxon>
        <taxon>Chromatiales</taxon>
        <taxon>Oceanococcaceae</taxon>
        <taxon>Oceanococcus</taxon>
    </lineage>
</organism>
<dbReference type="GO" id="GO:0006307">
    <property type="term" value="P:DNA alkylation repair"/>
    <property type="evidence" value="ECO:0007669"/>
    <property type="project" value="UniProtKB-UniRule"/>
</dbReference>
<dbReference type="InterPro" id="IPR036388">
    <property type="entry name" value="WH-like_DNA-bd_sf"/>
</dbReference>
<evidence type="ECO:0000313" key="13">
    <source>
        <dbReference type="Proteomes" id="UP000192342"/>
    </source>
</evidence>
<keyword evidence="3 9" id="KW-0963">Cytoplasm</keyword>
<comment type="catalytic activity">
    <reaction evidence="8 9">
        <text>a 6-O-methyl-2'-deoxyguanosine in DNA + L-cysteinyl-[protein] = S-methyl-L-cysteinyl-[protein] + a 2'-deoxyguanosine in DNA</text>
        <dbReference type="Rhea" id="RHEA:24000"/>
        <dbReference type="Rhea" id="RHEA-COMP:10131"/>
        <dbReference type="Rhea" id="RHEA-COMP:10132"/>
        <dbReference type="Rhea" id="RHEA-COMP:11367"/>
        <dbReference type="Rhea" id="RHEA-COMP:11368"/>
        <dbReference type="ChEBI" id="CHEBI:29950"/>
        <dbReference type="ChEBI" id="CHEBI:82612"/>
        <dbReference type="ChEBI" id="CHEBI:85445"/>
        <dbReference type="ChEBI" id="CHEBI:85448"/>
        <dbReference type="EC" id="2.1.1.63"/>
    </reaction>
</comment>
<dbReference type="CDD" id="cd06445">
    <property type="entry name" value="ATase"/>
    <property type="match status" value="1"/>
</dbReference>
<accession>A0A1Y1SB85</accession>
<dbReference type="PANTHER" id="PTHR10815">
    <property type="entry name" value="METHYLATED-DNA--PROTEIN-CYSTEINE METHYLTRANSFERASE"/>
    <property type="match status" value="1"/>
</dbReference>
<feature type="domain" description="Methylated-DNA-[protein]-cysteine S-methyltransferase DNA binding" evidence="10">
    <location>
        <begin position="75"/>
        <end position="154"/>
    </location>
</feature>
<evidence type="ECO:0000256" key="6">
    <source>
        <dbReference type="ARBA" id="ARBA00022763"/>
    </source>
</evidence>
<comment type="similarity">
    <text evidence="2 9">Belongs to the MGMT family.</text>
</comment>
<evidence type="ECO:0000313" key="12">
    <source>
        <dbReference type="EMBL" id="ORE85917.1"/>
    </source>
</evidence>
<comment type="catalytic activity">
    <reaction evidence="1 9">
        <text>a 4-O-methyl-thymidine in DNA + L-cysteinyl-[protein] = a thymidine in DNA + S-methyl-L-cysteinyl-[protein]</text>
        <dbReference type="Rhea" id="RHEA:53428"/>
        <dbReference type="Rhea" id="RHEA-COMP:10131"/>
        <dbReference type="Rhea" id="RHEA-COMP:10132"/>
        <dbReference type="Rhea" id="RHEA-COMP:13555"/>
        <dbReference type="Rhea" id="RHEA-COMP:13556"/>
        <dbReference type="ChEBI" id="CHEBI:29950"/>
        <dbReference type="ChEBI" id="CHEBI:82612"/>
        <dbReference type="ChEBI" id="CHEBI:137386"/>
        <dbReference type="ChEBI" id="CHEBI:137387"/>
        <dbReference type="EC" id="2.1.1.63"/>
    </reaction>
</comment>
<dbReference type="InterPro" id="IPR001497">
    <property type="entry name" value="MethylDNA_cys_MeTrfase_AS"/>
</dbReference>
<evidence type="ECO:0000256" key="8">
    <source>
        <dbReference type="ARBA" id="ARBA00049348"/>
    </source>
</evidence>
<comment type="subcellular location">
    <subcellularLocation>
        <location evidence="9">Cytoplasm</location>
    </subcellularLocation>
</comment>
<evidence type="ECO:0000259" key="10">
    <source>
        <dbReference type="Pfam" id="PF01035"/>
    </source>
</evidence>
<dbReference type="Proteomes" id="UP000192342">
    <property type="component" value="Unassembled WGS sequence"/>
</dbReference>
<dbReference type="EC" id="2.1.1.63" evidence="9"/>
<evidence type="ECO:0000256" key="2">
    <source>
        <dbReference type="ARBA" id="ARBA00008711"/>
    </source>
</evidence>
<dbReference type="GO" id="GO:0003908">
    <property type="term" value="F:methylated-DNA-[protein]-cysteine S-methyltransferase activity"/>
    <property type="evidence" value="ECO:0007669"/>
    <property type="project" value="UniProtKB-UniRule"/>
</dbReference>
<dbReference type="FunFam" id="1.10.10.10:FF:000214">
    <property type="entry name" value="Methylated-DNA--protein-cysteine methyltransferase"/>
    <property type="match status" value="1"/>
</dbReference>
<dbReference type="InterPro" id="IPR036631">
    <property type="entry name" value="MGMT_N_sf"/>
</dbReference>
<keyword evidence="13" id="KW-1185">Reference proteome</keyword>
<dbReference type="Gene3D" id="1.10.10.10">
    <property type="entry name" value="Winged helix-like DNA-binding domain superfamily/Winged helix DNA-binding domain"/>
    <property type="match status" value="1"/>
</dbReference>
<dbReference type="SUPFAM" id="SSF46767">
    <property type="entry name" value="Methylated DNA-protein cysteine methyltransferase, C-terminal domain"/>
    <property type="match status" value="1"/>
</dbReference>
<dbReference type="AlphaFoldDB" id="A0A1Y1SB85"/>
<dbReference type="STRING" id="1317117.ATO7_11508"/>
<proteinExistence type="inferred from homology"/>
<dbReference type="PROSITE" id="PS00374">
    <property type="entry name" value="MGMT"/>
    <property type="match status" value="1"/>
</dbReference>
<sequence length="158" mass="17414">MNYTYLDSPLGRLLIAGDEQGLRSIHFPHNEQPAKASDSWNASDSGLKLACEQLREYFLGQRQHFDLVLAPDASAFQSQVLEQLLAIPFGQTRSYGQLAHILERPQAARAVGTACARNPLPIVIPCHRVIGQNGSLTGFAGGIEAKRWLLDHERAPRS</sequence>
<feature type="domain" description="Methylguanine DNA methyltransferase ribonuclease-like" evidence="11">
    <location>
        <begin position="1"/>
        <end position="70"/>
    </location>
</feature>
<evidence type="ECO:0000256" key="7">
    <source>
        <dbReference type="ARBA" id="ARBA00023204"/>
    </source>
</evidence>
<dbReference type="Pfam" id="PF02870">
    <property type="entry name" value="Methyltransf_1N"/>
    <property type="match status" value="1"/>
</dbReference>
<dbReference type="HAMAP" id="MF_00772">
    <property type="entry name" value="OGT"/>
    <property type="match status" value="1"/>
</dbReference>
<dbReference type="OrthoDB" id="9802228at2"/>
<evidence type="ECO:0000256" key="9">
    <source>
        <dbReference type="HAMAP-Rule" id="MF_00772"/>
    </source>
</evidence>
<reference evidence="12 13" key="1">
    <citation type="submission" date="2013-04" db="EMBL/GenBank/DDBJ databases">
        <title>Oceanococcus atlanticus 22II-S10r2 Genome Sequencing.</title>
        <authorList>
            <person name="Lai Q."/>
            <person name="Li G."/>
            <person name="Shao Z."/>
        </authorList>
    </citation>
    <scope>NUCLEOTIDE SEQUENCE [LARGE SCALE GENOMIC DNA]</scope>
    <source>
        <strain evidence="12 13">22II-S10r2</strain>
    </source>
</reference>
<dbReference type="InterPro" id="IPR036217">
    <property type="entry name" value="MethylDNA_cys_MeTrfase_DNAb"/>
</dbReference>
<dbReference type="Gene3D" id="3.30.160.70">
    <property type="entry name" value="Methylated DNA-protein cysteine methyltransferase domain"/>
    <property type="match status" value="1"/>
</dbReference>
<evidence type="ECO:0000256" key="3">
    <source>
        <dbReference type="ARBA" id="ARBA00022490"/>
    </source>
</evidence>
<comment type="miscellaneous">
    <text evidence="9">This enzyme catalyzes only one turnover and therefore is not strictly catalytic. According to one definition, an enzyme is a biocatalyst that acts repeatedly and over many reaction cycles.</text>
</comment>
<evidence type="ECO:0000256" key="4">
    <source>
        <dbReference type="ARBA" id="ARBA00022603"/>
    </source>
</evidence>
<dbReference type="InterPro" id="IPR014048">
    <property type="entry name" value="MethylDNA_cys_MeTrfase_DNA-bd"/>
</dbReference>
<keyword evidence="5 9" id="KW-0808">Transferase</keyword>
<dbReference type="GO" id="GO:0032259">
    <property type="term" value="P:methylation"/>
    <property type="evidence" value="ECO:0007669"/>
    <property type="project" value="UniProtKB-KW"/>
</dbReference>
<evidence type="ECO:0000256" key="5">
    <source>
        <dbReference type="ARBA" id="ARBA00022679"/>
    </source>
</evidence>
<feature type="active site" description="Nucleophile; methyl group acceptor" evidence="9">
    <location>
        <position position="126"/>
    </location>
</feature>
<keyword evidence="7 9" id="KW-0234">DNA repair</keyword>
<keyword evidence="4 9" id="KW-0489">Methyltransferase</keyword>
<comment type="caution">
    <text evidence="12">The sequence shown here is derived from an EMBL/GenBank/DDBJ whole genome shotgun (WGS) entry which is preliminary data.</text>
</comment>
<dbReference type="InterPro" id="IPR023546">
    <property type="entry name" value="MGMT"/>
</dbReference>
<protein>
    <recommendedName>
        <fullName evidence="9">Methylated-DNA--protein-cysteine methyltransferase</fullName>
        <ecNumber evidence="9">2.1.1.63</ecNumber>
    </recommendedName>
    <alternativeName>
        <fullName evidence="9">6-O-methylguanine-DNA methyltransferase</fullName>
        <shortName evidence="9">MGMT</shortName>
    </alternativeName>
    <alternativeName>
        <fullName evidence="9">O-6-methylguanine-DNA-alkyltransferase</fullName>
    </alternativeName>
</protein>
<dbReference type="EMBL" id="AQQV01000003">
    <property type="protein sequence ID" value="ORE85917.1"/>
    <property type="molecule type" value="Genomic_DNA"/>
</dbReference>
<gene>
    <name evidence="12" type="ORF">ATO7_11508</name>
</gene>
<dbReference type="NCBIfam" id="TIGR00589">
    <property type="entry name" value="ogt"/>
    <property type="match status" value="1"/>
</dbReference>
<dbReference type="GO" id="GO:0005737">
    <property type="term" value="C:cytoplasm"/>
    <property type="evidence" value="ECO:0007669"/>
    <property type="project" value="UniProtKB-SubCell"/>
</dbReference>
<dbReference type="RefSeq" id="WP_083561949.1">
    <property type="nucleotide sequence ID" value="NZ_AQQV01000003.1"/>
</dbReference>
<dbReference type="PANTHER" id="PTHR10815:SF5">
    <property type="entry name" value="METHYLATED-DNA--PROTEIN-CYSTEINE METHYLTRANSFERASE"/>
    <property type="match status" value="1"/>
</dbReference>
<comment type="function">
    <text evidence="9">Involved in the cellular defense against the biological effects of O6-methylguanine (O6-MeG) and O4-methylthymine (O4-MeT) in DNA. Repairs the methylated nucleobase in DNA by stoichiometrically transferring the methyl group to a cysteine residue in the enzyme. This is a suicide reaction: the enzyme is irreversibly inactivated.</text>
</comment>
<dbReference type="SUPFAM" id="SSF53155">
    <property type="entry name" value="Methylated DNA-protein cysteine methyltransferase domain"/>
    <property type="match status" value="1"/>
</dbReference>